<sequence>MDRLGNIVFKDREIENERLELTDDKANYILGPNLTLKNCTLVLKVSARRLSLKQPRIIDCMVEVKQELKNFQGWVAACLKGCRFKGRLTGCDFGHWPEYMSLPWYQHGSIEDCDFTEARLDGCRIMGSDPATLRFPKWPCFTILDPIRRAPELGNVHWPGRFGRIVIEHLHEQPAPTRALTLSATVEAKHFESTPEEFRAVIEKFDCIVY</sequence>
<dbReference type="EMBL" id="JPMI01000096">
    <property type="protein sequence ID" value="KFA92402.1"/>
    <property type="molecule type" value="Genomic_DNA"/>
</dbReference>
<proteinExistence type="predicted"/>
<dbReference type="RefSeq" id="WP_052518132.1">
    <property type="nucleotide sequence ID" value="NZ_JPMI01000096.1"/>
</dbReference>
<dbReference type="AlphaFoldDB" id="A0A084SVB7"/>
<comment type="caution">
    <text evidence="1">The sequence shown here is derived from an EMBL/GenBank/DDBJ whole genome shotgun (WGS) entry which is preliminary data.</text>
</comment>
<evidence type="ECO:0000313" key="2">
    <source>
        <dbReference type="Proteomes" id="UP000028547"/>
    </source>
</evidence>
<organism evidence="1 2">
    <name type="scientific">Archangium violaceum Cb vi76</name>
    <dbReference type="NCBI Taxonomy" id="1406225"/>
    <lineage>
        <taxon>Bacteria</taxon>
        <taxon>Pseudomonadati</taxon>
        <taxon>Myxococcota</taxon>
        <taxon>Myxococcia</taxon>
        <taxon>Myxococcales</taxon>
        <taxon>Cystobacterineae</taxon>
        <taxon>Archangiaceae</taxon>
        <taxon>Archangium</taxon>
    </lineage>
</organism>
<protein>
    <recommendedName>
        <fullName evidence="3">Pentapeptide repeat-containing protein</fullName>
    </recommendedName>
</protein>
<evidence type="ECO:0000313" key="1">
    <source>
        <dbReference type="EMBL" id="KFA92402.1"/>
    </source>
</evidence>
<accession>A0A084SVB7</accession>
<reference evidence="1 2" key="1">
    <citation type="submission" date="2014-07" db="EMBL/GenBank/DDBJ databases">
        <title>Draft Genome Sequence of Gephyronic Acid Producer, Cystobacter violaceus Strain Cb vi76.</title>
        <authorList>
            <person name="Stevens D.C."/>
            <person name="Young J."/>
            <person name="Carmichael R."/>
            <person name="Tan J."/>
            <person name="Taylor R.E."/>
        </authorList>
    </citation>
    <scope>NUCLEOTIDE SEQUENCE [LARGE SCALE GENOMIC DNA]</scope>
    <source>
        <strain evidence="1 2">Cb vi76</strain>
    </source>
</reference>
<gene>
    <name evidence="1" type="ORF">Q664_15475</name>
</gene>
<name>A0A084SVB7_9BACT</name>
<evidence type="ECO:0008006" key="3">
    <source>
        <dbReference type="Google" id="ProtNLM"/>
    </source>
</evidence>
<dbReference type="Proteomes" id="UP000028547">
    <property type="component" value="Unassembled WGS sequence"/>
</dbReference>